<dbReference type="RefSeq" id="WP_085125798.1">
    <property type="nucleotide sequence ID" value="NZ_FWZX01000033.1"/>
</dbReference>
<keyword evidence="12" id="KW-1185">Reference proteome</keyword>
<evidence type="ECO:0000256" key="4">
    <source>
        <dbReference type="ARBA" id="ARBA00023098"/>
    </source>
</evidence>
<dbReference type="Proteomes" id="UP000192917">
    <property type="component" value="Unassembled WGS sequence"/>
</dbReference>
<dbReference type="InterPro" id="IPR052351">
    <property type="entry name" value="Ornithine_N-alpha-AT"/>
</dbReference>
<proteinExistence type="inferred from homology"/>
<comment type="function">
    <text evidence="9">Catalyzes the first step in the biosynthesis of ornithine lipids, which are phosphorus-free membrane lipids. Catalyzes the 3-hydroxyacyl-acyl carrier protein-dependent acylation of ornithine to form lyso-ornithine lipid (LOL).</text>
</comment>
<evidence type="ECO:0000313" key="12">
    <source>
        <dbReference type="Proteomes" id="UP000192917"/>
    </source>
</evidence>
<evidence type="ECO:0000256" key="6">
    <source>
        <dbReference type="ARBA" id="ARBA00038095"/>
    </source>
</evidence>
<dbReference type="PANTHER" id="PTHR37323:SF1">
    <property type="entry name" value="L-ORNITHINE N(ALPHA)-ACYLTRANSFERASE"/>
    <property type="match status" value="1"/>
</dbReference>
<name>A0A1Y6CL03_9PROT</name>
<dbReference type="SUPFAM" id="SSF55729">
    <property type="entry name" value="Acyl-CoA N-acyltransferases (Nat)"/>
    <property type="match status" value="1"/>
</dbReference>
<evidence type="ECO:0000256" key="1">
    <source>
        <dbReference type="ARBA" id="ARBA00005189"/>
    </source>
</evidence>
<dbReference type="Gene3D" id="3.40.630.30">
    <property type="match status" value="1"/>
</dbReference>
<dbReference type="Pfam" id="PF13444">
    <property type="entry name" value="Acetyltransf_5"/>
    <property type="match status" value="1"/>
</dbReference>
<dbReference type="EMBL" id="FWZX01000033">
    <property type="protein sequence ID" value="SMF74417.1"/>
    <property type="molecule type" value="Genomic_DNA"/>
</dbReference>
<evidence type="ECO:0000256" key="9">
    <source>
        <dbReference type="ARBA" id="ARBA00045724"/>
    </source>
</evidence>
<evidence type="ECO:0000256" key="5">
    <source>
        <dbReference type="ARBA" id="ARBA00023315"/>
    </source>
</evidence>
<evidence type="ECO:0000256" key="3">
    <source>
        <dbReference type="ARBA" id="ARBA00022679"/>
    </source>
</evidence>
<keyword evidence="4" id="KW-0443">Lipid metabolism</keyword>
<dbReference type="InterPro" id="IPR016181">
    <property type="entry name" value="Acyl_CoA_acyltransferase"/>
</dbReference>
<comment type="catalytic activity">
    <reaction evidence="10">
        <text>a (3R)-hydroxyacyl-[ACP] + L-ornithine = a lyso-ornithine lipid + holo-[ACP] + H(+)</text>
        <dbReference type="Rhea" id="RHEA:20633"/>
        <dbReference type="Rhea" id="RHEA-COMP:9685"/>
        <dbReference type="Rhea" id="RHEA-COMP:9945"/>
        <dbReference type="ChEBI" id="CHEBI:15378"/>
        <dbReference type="ChEBI" id="CHEBI:46911"/>
        <dbReference type="ChEBI" id="CHEBI:64479"/>
        <dbReference type="ChEBI" id="CHEBI:78827"/>
        <dbReference type="ChEBI" id="CHEBI:138482"/>
        <dbReference type="EC" id="2.3.2.30"/>
    </reaction>
    <physiologicalReaction direction="left-to-right" evidence="10">
        <dbReference type="Rhea" id="RHEA:20634"/>
    </physiologicalReaction>
</comment>
<gene>
    <name evidence="11" type="ORF">SAMN05428998_13319</name>
</gene>
<comment type="similarity">
    <text evidence="6">Belongs to the acetyltransferase family. OlsB subfamily.</text>
</comment>
<dbReference type="PANTHER" id="PTHR37323">
    <property type="entry name" value="GCN5-RELATED N-ACETYLTRANSFERASE"/>
    <property type="match status" value="1"/>
</dbReference>
<dbReference type="GO" id="GO:0006629">
    <property type="term" value="P:lipid metabolic process"/>
    <property type="evidence" value="ECO:0007669"/>
    <property type="project" value="UniProtKB-KW"/>
</dbReference>
<comment type="pathway">
    <text evidence="1">Lipid metabolism.</text>
</comment>
<protein>
    <recommendedName>
        <fullName evidence="8">L-ornithine N(alpha)-acyltransferase</fullName>
        <ecNumber evidence="7">2.3.2.30</ecNumber>
    </recommendedName>
</protein>
<keyword evidence="2" id="KW-0444">Lipid biosynthesis</keyword>
<keyword evidence="3 11" id="KW-0808">Transferase</keyword>
<evidence type="ECO:0000256" key="8">
    <source>
        <dbReference type="ARBA" id="ARBA00039866"/>
    </source>
</evidence>
<dbReference type="GO" id="GO:0043810">
    <property type="term" value="F:ornithine-acyl [acyl carrier protein] N-acyltransferase activity"/>
    <property type="evidence" value="ECO:0007669"/>
    <property type="project" value="UniProtKB-EC"/>
</dbReference>
<organism evidence="11 12">
    <name type="scientific">Tistlia consotensis USBA 355</name>
    <dbReference type="NCBI Taxonomy" id="560819"/>
    <lineage>
        <taxon>Bacteria</taxon>
        <taxon>Pseudomonadati</taxon>
        <taxon>Pseudomonadota</taxon>
        <taxon>Alphaproteobacteria</taxon>
        <taxon>Rhodospirillales</taxon>
        <taxon>Rhodovibrionaceae</taxon>
        <taxon>Tistlia</taxon>
    </lineage>
</organism>
<evidence type="ECO:0000256" key="2">
    <source>
        <dbReference type="ARBA" id="ARBA00022516"/>
    </source>
</evidence>
<evidence type="ECO:0000256" key="10">
    <source>
        <dbReference type="ARBA" id="ARBA00047785"/>
    </source>
</evidence>
<dbReference type="STRING" id="560819.SAMN05428998_13319"/>
<reference evidence="11 12" key="1">
    <citation type="submission" date="2017-04" db="EMBL/GenBank/DDBJ databases">
        <authorList>
            <person name="Afonso C.L."/>
            <person name="Miller P.J."/>
            <person name="Scott M.A."/>
            <person name="Spackman E."/>
            <person name="Goraichik I."/>
            <person name="Dimitrov K.M."/>
            <person name="Suarez D.L."/>
            <person name="Swayne D.E."/>
        </authorList>
    </citation>
    <scope>NUCLEOTIDE SEQUENCE [LARGE SCALE GENOMIC DNA]</scope>
    <source>
        <strain evidence="11 12">USBA 355</strain>
    </source>
</reference>
<keyword evidence="5 11" id="KW-0012">Acyltransferase</keyword>
<accession>A0A1Y6CL03</accession>
<sequence length="276" mass="31102">MNDSGSDRARLAKARPGRPVDERLRGLHLRLAESEAEIEASQRLRYQVFVEEMGAEATPERVSTGREHDRFDAFCDHLLLFDTERDAVVGTYRFMRRLQADAAGGFYTATEYDIACLLAYPGEIMELGRSCVHPAYRTGIAMQLVWRGIAAYVAYHEITLLFGCASLHGTDPDELSVHLSYLYHHHLGPPALRPRALPERYTEMNRQPADSFDPRKAMQNLPPLIKGYLRLGGYIGEGAVVDKDFGTTDVCVIVKPDLVTEKYRRHLTRVRPGDAP</sequence>
<dbReference type="EC" id="2.3.2.30" evidence="7"/>
<evidence type="ECO:0000313" key="11">
    <source>
        <dbReference type="EMBL" id="SMF74417.1"/>
    </source>
</evidence>
<evidence type="ECO:0000256" key="7">
    <source>
        <dbReference type="ARBA" id="ARBA00039058"/>
    </source>
</evidence>
<dbReference type="AlphaFoldDB" id="A0A1Y6CL03"/>